<comment type="caution">
    <text evidence="1">The sequence shown here is derived from an EMBL/GenBank/DDBJ whole genome shotgun (WGS) entry which is preliminary data.</text>
</comment>
<keyword evidence="1" id="KW-0269">Exonuclease</keyword>
<keyword evidence="1" id="KW-0378">Hydrolase</keyword>
<keyword evidence="1" id="KW-0540">Nuclease</keyword>
<accession>A0AC61RV13</accession>
<dbReference type="Proteomes" id="UP000304953">
    <property type="component" value="Unassembled WGS sequence"/>
</dbReference>
<reference evidence="1" key="1">
    <citation type="submission" date="2019-04" db="EMBL/GenBank/DDBJ databases">
        <title>Microbes associate with the intestines of laboratory mice.</title>
        <authorList>
            <person name="Navarre W."/>
            <person name="Wong E."/>
            <person name="Huang K."/>
            <person name="Tropini C."/>
            <person name="Ng K."/>
            <person name="Yu B."/>
        </authorList>
    </citation>
    <scope>NUCLEOTIDE SEQUENCE</scope>
    <source>
        <strain evidence="1">NM01_1-7b</strain>
    </source>
</reference>
<evidence type="ECO:0000313" key="2">
    <source>
        <dbReference type="Proteomes" id="UP000304953"/>
    </source>
</evidence>
<dbReference type="EMBL" id="SRYA01000028">
    <property type="protein sequence ID" value="TGY95486.1"/>
    <property type="molecule type" value="Genomic_DNA"/>
</dbReference>
<proteinExistence type="predicted"/>
<name>A0AC61RV13_9FIRM</name>
<sequence>MLERYVAVDLEMTGLHPKTDRILEIGAVKVEDGKQEIFHRMVNPRMEISRKVTELTGITDEMVKDGCEPERAAAEFREFAEGFPLVGHNLIYDYSFLKQCLVNHGETFEKDGVDTLKLARKFLPEAEKKTLDYLCSYFQISRKENHRALEDAKAEKLLFQYLQEQFEAQEPEAFLPKPLLYRAKKQGPATAKQKKYLKELTDWHKIDLNVDLDSLTRNEASRMTDKILAAYGKLSSRGGA</sequence>
<gene>
    <name evidence="1" type="ORF">E5329_14435</name>
</gene>
<keyword evidence="2" id="KW-1185">Reference proteome</keyword>
<protein>
    <submittedName>
        <fullName evidence="1">3'-5' exonuclease</fullName>
    </submittedName>
</protein>
<evidence type="ECO:0000313" key="1">
    <source>
        <dbReference type="EMBL" id="TGY95486.1"/>
    </source>
</evidence>
<organism evidence="1 2">
    <name type="scientific">Petralouisia muris</name>
    <dbReference type="NCBI Taxonomy" id="3032872"/>
    <lineage>
        <taxon>Bacteria</taxon>
        <taxon>Bacillati</taxon>
        <taxon>Bacillota</taxon>
        <taxon>Clostridia</taxon>
        <taxon>Lachnospirales</taxon>
        <taxon>Lachnospiraceae</taxon>
        <taxon>Petralouisia</taxon>
    </lineage>
</organism>